<protein>
    <submittedName>
        <fullName evidence="1">Uncharacterized protein</fullName>
    </submittedName>
</protein>
<dbReference type="Proteomes" id="UP000252586">
    <property type="component" value="Unassembled WGS sequence"/>
</dbReference>
<keyword evidence="2" id="KW-1185">Reference proteome</keyword>
<dbReference type="STRING" id="1210090.GCA_001613185_03128"/>
<name>A0A366D5B2_9NOCA</name>
<accession>A0A366D5B2</accession>
<reference evidence="1 2" key="1">
    <citation type="submission" date="2018-06" db="EMBL/GenBank/DDBJ databases">
        <title>Genomic Encyclopedia of Type Strains, Phase IV (KMG-IV): sequencing the most valuable type-strain genomes for metagenomic binning, comparative biology and taxonomic classification.</title>
        <authorList>
            <person name="Goeker M."/>
        </authorList>
    </citation>
    <scope>NUCLEOTIDE SEQUENCE [LARGE SCALE GENOMIC DNA]</scope>
    <source>
        <strain evidence="1 2">DSM 44599</strain>
    </source>
</reference>
<evidence type="ECO:0000313" key="2">
    <source>
        <dbReference type="Proteomes" id="UP000252586"/>
    </source>
</evidence>
<dbReference type="AlphaFoldDB" id="A0A366D5B2"/>
<proteinExistence type="predicted"/>
<evidence type="ECO:0000313" key="1">
    <source>
        <dbReference type="EMBL" id="RBO85220.1"/>
    </source>
</evidence>
<dbReference type="EMBL" id="QNRE01000015">
    <property type="protein sequence ID" value="RBO85220.1"/>
    <property type="molecule type" value="Genomic_DNA"/>
</dbReference>
<comment type="caution">
    <text evidence="1">The sequence shown here is derived from an EMBL/GenBank/DDBJ whole genome shotgun (WGS) entry which is preliminary data.</text>
</comment>
<sequence length="194" mass="21197">MTAVDHPRAARGWVASMPTARTIWSVFDGELSESDVAYSEPVGVLAQMRDVCYREMLAVDGIERGWPGVAEAADAVFADTERDLTTLVERFDRYVAGMIRALAVDTPHAARHHVGLGTEVLRHVRDYTRAVAPGDRLRIGNPRASVLLEQAVRYDRLLDAIVSGRLRPPRCPAHVVGGYGSPPQRARVAAETSA</sequence>
<gene>
    <name evidence="1" type="ORF">DFR74_11568</name>
</gene>
<organism evidence="1 2">
    <name type="scientific">Nocardia puris</name>
    <dbReference type="NCBI Taxonomy" id="208602"/>
    <lineage>
        <taxon>Bacteria</taxon>
        <taxon>Bacillati</taxon>
        <taxon>Actinomycetota</taxon>
        <taxon>Actinomycetes</taxon>
        <taxon>Mycobacteriales</taxon>
        <taxon>Nocardiaceae</taxon>
        <taxon>Nocardia</taxon>
    </lineage>
</organism>